<keyword evidence="10" id="KW-1185">Reference proteome</keyword>
<keyword evidence="5 8" id="KW-0732">Signal</keyword>
<dbReference type="Proteomes" id="UP001595999">
    <property type="component" value="Unassembled WGS sequence"/>
</dbReference>
<keyword evidence="7" id="KW-0998">Cell outer membrane</keyword>
<dbReference type="Pfam" id="PF03349">
    <property type="entry name" value="Toluene_X"/>
    <property type="match status" value="1"/>
</dbReference>
<evidence type="ECO:0000256" key="7">
    <source>
        <dbReference type="ARBA" id="ARBA00023237"/>
    </source>
</evidence>
<keyword evidence="6" id="KW-0472">Membrane</keyword>
<organism evidence="9 10">
    <name type="scientific">Chromobacterium aquaticum</name>
    <dbReference type="NCBI Taxonomy" id="467180"/>
    <lineage>
        <taxon>Bacteria</taxon>
        <taxon>Pseudomonadati</taxon>
        <taxon>Pseudomonadota</taxon>
        <taxon>Betaproteobacteria</taxon>
        <taxon>Neisseriales</taxon>
        <taxon>Chromobacteriaceae</taxon>
        <taxon>Chromobacterium</taxon>
    </lineage>
</organism>
<evidence type="ECO:0000256" key="6">
    <source>
        <dbReference type="ARBA" id="ARBA00023136"/>
    </source>
</evidence>
<evidence type="ECO:0000256" key="2">
    <source>
        <dbReference type="ARBA" id="ARBA00008163"/>
    </source>
</evidence>
<keyword evidence="4" id="KW-0812">Transmembrane</keyword>
<feature type="signal peptide" evidence="8">
    <location>
        <begin position="1"/>
        <end position="28"/>
    </location>
</feature>
<evidence type="ECO:0000256" key="3">
    <source>
        <dbReference type="ARBA" id="ARBA00022452"/>
    </source>
</evidence>
<dbReference type="Gene3D" id="2.40.160.60">
    <property type="entry name" value="Outer membrane protein transport protein (OMPP1/FadL/TodX)"/>
    <property type="match status" value="1"/>
</dbReference>
<dbReference type="EMBL" id="JBHSEK010000007">
    <property type="protein sequence ID" value="MFC4490428.1"/>
    <property type="molecule type" value="Genomic_DNA"/>
</dbReference>
<evidence type="ECO:0000256" key="1">
    <source>
        <dbReference type="ARBA" id="ARBA00004571"/>
    </source>
</evidence>
<comment type="caution">
    <text evidence="9">The sequence shown here is derived from an EMBL/GenBank/DDBJ whole genome shotgun (WGS) entry which is preliminary data.</text>
</comment>
<gene>
    <name evidence="9" type="ORF">ACFO0R_12420</name>
</gene>
<protein>
    <submittedName>
        <fullName evidence="9">OmpP1/FadL family transporter</fullName>
    </submittedName>
</protein>
<evidence type="ECO:0000256" key="8">
    <source>
        <dbReference type="SAM" id="SignalP"/>
    </source>
</evidence>
<sequence length="433" mass="46479">MKAFAPSAVRAIPALVAGLLAAAPLAQAAGFQLSEQSVVGLGRAHAGAGVVGDDLSAVFYNPAGMTLIEGTQIQGGFTYAEIDAPFEGKGGFPAARQGSDNGRAKAELIPNAYLVHQLNDRARLGLGITVPFGLGASYDDNWIGRNHGISSSIMTVDFNPSFAYKLDDKWSFGAGVSAQYAKADLKQGAFFQGAAGEIDADSWAYGYNLGLMYAFNQDNRVGLSYRSKLNHKARGDYKASGFNQATLPGTSIPLPQKFHIDGTYAGGADVTTPESLLLSGYSRLNSKWALSATARWTNWSRFDQLVIKGNPMADTVINNHWKASWLFSVGADYNYSEQLTLRSGVGYETSPVRDASYRNPLIPDTDRVWLSLGASYKASKQLTVDAGYTYLMGVGDRDIKHTANSPLGNGDTLQGSYSSIRGHLLGVQMQYKF</sequence>
<reference evidence="10" key="1">
    <citation type="journal article" date="2019" name="Int. J. Syst. Evol. Microbiol.">
        <title>The Global Catalogue of Microorganisms (GCM) 10K type strain sequencing project: providing services to taxonomists for standard genome sequencing and annotation.</title>
        <authorList>
            <consortium name="The Broad Institute Genomics Platform"/>
            <consortium name="The Broad Institute Genome Sequencing Center for Infectious Disease"/>
            <person name="Wu L."/>
            <person name="Ma J."/>
        </authorList>
    </citation>
    <scope>NUCLEOTIDE SEQUENCE [LARGE SCALE GENOMIC DNA]</scope>
    <source>
        <strain evidence="10">CGMCC 4.7608</strain>
    </source>
</reference>
<comment type="subcellular location">
    <subcellularLocation>
        <location evidence="1">Cell outer membrane</location>
        <topology evidence="1">Multi-pass membrane protein</topology>
    </subcellularLocation>
</comment>
<evidence type="ECO:0000256" key="4">
    <source>
        <dbReference type="ARBA" id="ARBA00022692"/>
    </source>
</evidence>
<name>A0ABV8ZW24_9NEIS</name>
<accession>A0ABV8ZW24</accession>
<evidence type="ECO:0000313" key="10">
    <source>
        <dbReference type="Proteomes" id="UP001595999"/>
    </source>
</evidence>
<dbReference type="InterPro" id="IPR005017">
    <property type="entry name" value="OMPP1/FadL/TodX"/>
</dbReference>
<evidence type="ECO:0000256" key="5">
    <source>
        <dbReference type="ARBA" id="ARBA00022729"/>
    </source>
</evidence>
<dbReference type="PANTHER" id="PTHR35093:SF3">
    <property type="entry name" value="LONG-CHAIN FATTY ACID TRANSPORT PROTEIN"/>
    <property type="match status" value="1"/>
</dbReference>
<feature type="chain" id="PRO_5046791888" evidence="8">
    <location>
        <begin position="29"/>
        <end position="433"/>
    </location>
</feature>
<comment type="similarity">
    <text evidence="2">Belongs to the OmpP1/FadL family.</text>
</comment>
<keyword evidence="3" id="KW-1134">Transmembrane beta strand</keyword>
<dbReference type="SUPFAM" id="SSF56935">
    <property type="entry name" value="Porins"/>
    <property type="match status" value="1"/>
</dbReference>
<proteinExistence type="inferred from homology"/>
<dbReference type="RefSeq" id="WP_231465041.1">
    <property type="nucleotide sequence ID" value="NZ_JAJOHW010000163.1"/>
</dbReference>
<dbReference type="PANTHER" id="PTHR35093">
    <property type="entry name" value="OUTER MEMBRANE PROTEIN NMB0088-RELATED"/>
    <property type="match status" value="1"/>
</dbReference>
<evidence type="ECO:0000313" key="9">
    <source>
        <dbReference type="EMBL" id="MFC4490428.1"/>
    </source>
</evidence>